<evidence type="ECO:0000256" key="3">
    <source>
        <dbReference type="ARBA" id="ARBA00023125"/>
    </source>
</evidence>
<dbReference type="GO" id="GO:0000976">
    <property type="term" value="F:transcription cis-regulatory region binding"/>
    <property type="evidence" value="ECO:0000318"/>
    <property type="project" value="GO_Central"/>
</dbReference>
<dbReference type="Proteomes" id="UP000012960">
    <property type="component" value="Unplaced"/>
</dbReference>
<evidence type="ECO:0000313" key="9">
    <source>
        <dbReference type="EMBL" id="CAG1845550.1"/>
    </source>
</evidence>
<dbReference type="InterPro" id="IPR044810">
    <property type="entry name" value="WRKY_plant"/>
</dbReference>
<feature type="region of interest" description="Disordered" evidence="7">
    <location>
        <begin position="59"/>
        <end position="99"/>
    </location>
</feature>
<evidence type="ECO:0000256" key="2">
    <source>
        <dbReference type="ARBA" id="ARBA00023015"/>
    </source>
</evidence>
<evidence type="ECO:0000256" key="6">
    <source>
        <dbReference type="ARBA" id="ARBA00060850"/>
    </source>
</evidence>
<feature type="domain" description="WRKY" evidence="8">
    <location>
        <begin position="115"/>
        <end position="183"/>
    </location>
</feature>
<dbReference type="OMA" id="WRGHNEL"/>
<dbReference type="SMART" id="SM00774">
    <property type="entry name" value="WRKY"/>
    <property type="match status" value="1"/>
</dbReference>
<dbReference type="AlphaFoldDB" id="A0A804JDM3"/>
<evidence type="ECO:0000256" key="7">
    <source>
        <dbReference type="SAM" id="MobiDB-lite"/>
    </source>
</evidence>
<feature type="region of interest" description="Disordered" evidence="7">
    <location>
        <begin position="188"/>
        <end position="207"/>
    </location>
</feature>
<feature type="compositionally biased region" description="Low complexity" evidence="7">
    <location>
        <begin position="234"/>
        <end position="244"/>
    </location>
</feature>
<organism evidence="10 11">
    <name type="scientific">Musa acuminata subsp. malaccensis</name>
    <name type="common">Wild banana</name>
    <name type="synonym">Musa malaccensis</name>
    <dbReference type="NCBI Taxonomy" id="214687"/>
    <lineage>
        <taxon>Eukaryota</taxon>
        <taxon>Viridiplantae</taxon>
        <taxon>Streptophyta</taxon>
        <taxon>Embryophyta</taxon>
        <taxon>Tracheophyta</taxon>
        <taxon>Spermatophyta</taxon>
        <taxon>Magnoliopsida</taxon>
        <taxon>Liliopsida</taxon>
        <taxon>Zingiberales</taxon>
        <taxon>Musaceae</taxon>
        <taxon>Musa</taxon>
    </lineage>
</organism>
<comment type="similarity">
    <text evidence="6">Belongs to the WRKY group III family.</text>
</comment>
<dbReference type="EnsemblPlants" id="Ma06_t07330.1">
    <property type="protein sequence ID" value="Ma06_p07330.1"/>
    <property type="gene ID" value="Ma06_g07330"/>
</dbReference>
<gene>
    <name evidence="9" type="ORF">GSMUA_153450.1</name>
</gene>
<keyword evidence="3" id="KW-0238">DNA-binding</keyword>
<keyword evidence="5" id="KW-0539">Nucleus</keyword>
<name>A0A804JDM3_MUSAM</name>
<proteinExistence type="inferred from homology"/>
<protein>
    <submittedName>
        <fullName evidence="9">(wild Malaysian banana) hypothetical protein</fullName>
    </submittedName>
</protein>
<dbReference type="PROSITE" id="PS50811">
    <property type="entry name" value="WRKY"/>
    <property type="match status" value="1"/>
</dbReference>
<dbReference type="GO" id="GO:0003700">
    <property type="term" value="F:DNA-binding transcription factor activity"/>
    <property type="evidence" value="ECO:0000318"/>
    <property type="project" value="GO_Central"/>
</dbReference>
<keyword evidence="2" id="KW-0805">Transcription regulation</keyword>
<dbReference type="GO" id="GO:0010150">
    <property type="term" value="P:leaf senescence"/>
    <property type="evidence" value="ECO:0007669"/>
    <property type="project" value="UniProtKB-ARBA"/>
</dbReference>
<keyword evidence="11" id="KW-1185">Reference proteome</keyword>
<dbReference type="Gramene" id="Ma06_t07330.1">
    <property type="protein sequence ID" value="Ma06_p07330.1"/>
    <property type="gene ID" value="Ma06_g07330"/>
</dbReference>
<dbReference type="InterPro" id="IPR003657">
    <property type="entry name" value="WRKY_dom"/>
</dbReference>
<reference evidence="9" key="1">
    <citation type="submission" date="2021-03" db="EMBL/GenBank/DDBJ databases">
        <authorList>
            <consortium name="Genoscope - CEA"/>
            <person name="William W."/>
        </authorList>
    </citation>
    <scope>NUCLEOTIDE SEQUENCE</scope>
    <source>
        <strain evidence="9">Doubled-haploid Pahang</strain>
    </source>
</reference>
<feature type="compositionally biased region" description="Basic and acidic residues" evidence="7">
    <location>
        <begin position="82"/>
        <end position="94"/>
    </location>
</feature>
<keyword evidence="4" id="KW-0804">Transcription</keyword>
<evidence type="ECO:0000256" key="1">
    <source>
        <dbReference type="ARBA" id="ARBA00004123"/>
    </source>
</evidence>
<dbReference type="GO" id="GO:0042542">
    <property type="term" value="P:response to hydrogen peroxide"/>
    <property type="evidence" value="ECO:0007669"/>
    <property type="project" value="UniProtKB-ARBA"/>
</dbReference>
<comment type="subcellular location">
    <subcellularLocation>
        <location evidence="1">Nucleus</location>
    </subcellularLocation>
</comment>
<dbReference type="PANTHER" id="PTHR32096:SF146">
    <property type="entry name" value="WRKY TRANSCRIPTION FACTOR 19-RELATED"/>
    <property type="match status" value="1"/>
</dbReference>
<dbReference type="EMBL" id="HG996471">
    <property type="protein sequence ID" value="CAG1845550.1"/>
    <property type="molecule type" value="Genomic_DNA"/>
</dbReference>
<evidence type="ECO:0000256" key="5">
    <source>
        <dbReference type="ARBA" id="ARBA00023242"/>
    </source>
</evidence>
<dbReference type="FunFam" id="2.20.25.80:FF:000009">
    <property type="entry name" value="WRKY transcription factor 53"/>
    <property type="match status" value="1"/>
</dbReference>
<dbReference type="PANTHER" id="PTHR32096">
    <property type="entry name" value="WRKY TRANSCRIPTION FACTOR 30-RELATED-RELATED"/>
    <property type="match status" value="1"/>
</dbReference>
<dbReference type="OrthoDB" id="1888929at2759"/>
<dbReference type="GO" id="GO:0005634">
    <property type="term" value="C:nucleus"/>
    <property type="evidence" value="ECO:0000318"/>
    <property type="project" value="GO_Central"/>
</dbReference>
<dbReference type="Gene3D" id="2.20.25.80">
    <property type="entry name" value="WRKY domain"/>
    <property type="match status" value="1"/>
</dbReference>
<dbReference type="Pfam" id="PF03106">
    <property type="entry name" value="WRKY"/>
    <property type="match status" value="1"/>
</dbReference>
<evidence type="ECO:0000313" key="10">
    <source>
        <dbReference type="EnsemblPlants" id="Ma06_p07330.1"/>
    </source>
</evidence>
<accession>A0A804JDM3</accession>
<evidence type="ECO:0000313" key="11">
    <source>
        <dbReference type="Proteomes" id="UP000012960"/>
    </source>
</evidence>
<evidence type="ECO:0000259" key="8">
    <source>
        <dbReference type="PROSITE" id="PS50811"/>
    </source>
</evidence>
<sequence length="340" mass="37749">MDLSSLVEVLMHGEEQLRQLEACLDVHSPVEHKKQLVLQAQSHFKRAISMAKSIDHERFRQGPGASAAALDSPRSNSGGSDNSDKALKEQERREMCKKRKTLPKWTSQIRISSSEGVDGLDDGHSWRKYGQKEILGAKYPRSYFRCTHRNTVGCFAMKQVQRSDDDPSVFDITYRGEHTCPQKPRTVATSALHRPDIHQSQQRPRQDQQLLLSFQTSLKVKTEGSSFEDPDQNSPFSFSSTPMSTLCTPPTPENKFMGSFSAAFPSPATSESKHFSPSPCRVSSFGDAPPLHITESDLSDFISATTSAATSSAMDIAFMLDSVGFDPAFHFDASSFLHNL</sequence>
<dbReference type="GO" id="GO:0010193">
    <property type="term" value="P:response to ozone"/>
    <property type="evidence" value="ECO:0007669"/>
    <property type="project" value="UniProtKB-ARBA"/>
</dbReference>
<reference evidence="10" key="2">
    <citation type="submission" date="2021-05" db="UniProtKB">
        <authorList>
            <consortium name="EnsemblPlants"/>
        </authorList>
    </citation>
    <scope>IDENTIFICATION</scope>
    <source>
        <strain evidence="10">subsp. malaccensis</strain>
    </source>
</reference>
<dbReference type="KEGG" id="mus:103987058"/>
<dbReference type="InterPro" id="IPR036576">
    <property type="entry name" value="WRKY_dom_sf"/>
</dbReference>
<evidence type="ECO:0000256" key="4">
    <source>
        <dbReference type="ARBA" id="ARBA00023163"/>
    </source>
</evidence>
<dbReference type="SUPFAM" id="SSF118290">
    <property type="entry name" value="WRKY DNA-binding domain"/>
    <property type="match status" value="1"/>
</dbReference>
<dbReference type="GO" id="GO:0009751">
    <property type="term" value="P:response to salicylic acid"/>
    <property type="evidence" value="ECO:0007669"/>
    <property type="project" value="UniProtKB-ARBA"/>
</dbReference>
<feature type="region of interest" description="Disordered" evidence="7">
    <location>
        <begin position="222"/>
        <end position="244"/>
    </location>
</feature>
<dbReference type="FunCoup" id="A0A804JDM3">
    <property type="interactions" value="3804"/>
</dbReference>